<name>A0ABR4FM52_9EURO</name>
<feature type="repeat" description="ANK" evidence="3">
    <location>
        <begin position="607"/>
        <end position="641"/>
    </location>
</feature>
<proteinExistence type="predicted"/>
<keyword evidence="2 3" id="KW-0040">ANK repeat</keyword>
<feature type="repeat" description="ANK" evidence="3">
    <location>
        <begin position="424"/>
        <end position="459"/>
    </location>
</feature>
<dbReference type="InterPro" id="IPR002110">
    <property type="entry name" value="Ankyrin_rpt"/>
</dbReference>
<dbReference type="InterPro" id="IPR051165">
    <property type="entry name" value="Multifunctional_ANK_Repeat"/>
</dbReference>
<dbReference type="PRINTS" id="PR01415">
    <property type="entry name" value="ANKYRIN"/>
</dbReference>
<comment type="caution">
    <text evidence="4">The sequence shown here is derived from an EMBL/GenBank/DDBJ whole genome shotgun (WGS) entry which is preliminary data.</text>
</comment>
<dbReference type="InterPro" id="IPR036770">
    <property type="entry name" value="Ankyrin_rpt-contain_sf"/>
</dbReference>
<feature type="repeat" description="ANK" evidence="3">
    <location>
        <begin position="534"/>
        <end position="567"/>
    </location>
</feature>
<dbReference type="PROSITE" id="PS50297">
    <property type="entry name" value="ANK_REP_REGION"/>
    <property type="match status" value="5"/>
</dbReference>
<feature type="repeat" description="ANK" evidence="3">
    <location>
        <begin position="642"/>
        <end position="680"/>
    </location>
</feature>
<keyword evidence="5" id="KW-1185">Reference proteome</keyword>
<dbReference type="EMBL" id="JBFTWV010000184">
    <property type="protein sequence ID" value="KAL2784336.1"/>
    <property type="molecule type" value="Genomic_DNA"/>
</dbReference>
<evidence type="ECO:0000313" key="5">
    <source>
        <dbReference type="Proteomes" id="UP001610563"/>
    </source>
</evidence>
<evidence type="ECO:0000313" key="4">
    <source>
        <dbReference type="EMBL" id="KAL2784336.1"/>
    </source>
</evidence>
<feature type="repeat" description="ANK" evidence="3">
    <location>
        <begin position="497"/>
        <end position="533"/>
    </location>
</feature>
<keyword evidence="1" id="KW-0677">Repeat</keyword>
<gene>
    <name evidence="4" type="ORF">BJX66DRAFT_344153</name>
</gene>
<dbReference type="PANTHER" id="PTHR24123">
    <property type="entry name" value="ANKYRIN REPEAT-CONTAINING"/>
    <property type="match status" value="1"/>
</dbReference>
<dbReference type="SMART" id="SM00248">
    <property type="entry name" value="ANK"/>
    <property type="match status" value="13"/>
</dbReference>
<reference evidence="4 5" key="1">
    <citation type="submission" date="2024-07" db="EMBL/GenBank/DDBJ databases">
        <title>Section-level genome sequencing and comparative genomics of Aspergillus sections Usti and Cavernicolus.</title>
        <authorList>
            <consortium name="Lawrence Berkeley National Laboratory"/>
            <person name="Nybo J.L."/>
            <person name="Vesth T.C."/>
            <person name="Theobald S."/>
            <person name="Frisvad J.C."/>
            <person name="Larsen T.O."/>
            <person name="Kjaerboelling I."/>
            <person name="Rothschild-Mancinelli K."/>
            <person name="Lyhne E.K."/>
            <person name="Kogle M.E."/>
            <person name="Barry K."/>
            <person name="Clum A."/>
            <person name="Na H."/>
            <person name="Ledsgaard L."/>
            <person name="Lin J."/>
            <person name="Lipzen A."/>
            <person name="Kuo A."/>
            <person name="Riley R."/>
            <person name="Mondo S."/>
            <person name="Labutti K."/>
            <person name="Haridas S."/>
            <person name="Pangalinan J."/>
            <person name="Salamov A.A."/>
            <person name="Simmons B.A."/>
            <person name="Magnuson J.K."/>
            <person name="Chen J."/>
            <person name="Drula E."/>
            <person name="Henrissat B."/>
            <person name="Wiebenga A."/>
            <person name="Lubbers R.J."/>
            <person name="Gomes A.C."/>
            <person name="Makela M.R."/>
            <person name="Stajich J."/>
            <person name="Grigoriev I.V."/>
            <person name="Mortensen U.H."/>
            <person name="De Vries R.P."/>
            <person name="Baker S.E."/>
            <person name="Andersen M.R."/>
        </authorList>
    </citation>
    <scope>NUCLEOTIDE SEQUENCE [LARGE SCALE GENOMIC DNA]</scope>
    <source>
        <strain evidence="4 5">CBS 209.92</strain>
    </source>
</reference>
<dbReference type="Pfam" id="PF12796">
    <property type="entry name" value="Ank_2"/>
    <property type="match status" value="4"/>
</dbReference>
<feature type="repeat" description="ANK" evidence="3">
    <location>
        <begin position="568"/>
        <end position="606"/>
    </location>
</feature>
<dbReference type="SUPFAM" id="SSF48403">
    <property type="entry name" value="Ankyrin repeat"/>
    <property type="match status" value="2"/>
</dbReference>
<evidence type="ECO:0000256" key="2">
    <source>
        <dbReference type="ARBA" id="ARBA00023043"/>
    </source>
</evidence>
<dbReference type="Proteomes" id="UP001610563">
    <property type="component" value="Unassembled WGS sequence"/>
</dbReference>
<sequence length="744" mass="82865">MPHDVFEAVPFEIIDIILGNVPVLDYFSIKLAGSRRLTDAVRAAYSRFTKAEYLDRISKEDARQKGLARGLGRKPMEILIEKGRPFLVLDYIAKYKALNMYRELPEYHAATSYIVAMYEKPCFSTALHWAAGHGQKEIVALLLDRVNLRAGHLRQTALHYAARKNQVATAALLLDNGAYINAADDKGRTPLTVALSYKAHDVAELLRNRGGQTSWLIILHNEEWARPIVHGHTSTRSKAIQAVMDSHLHRRIVRRCSDLKTSLWYFAVKRTSPSAERLDEPRKALMHAAIRRDDIGSVKFILDEGLDPNVRIVANRTALHLAAIRGRIAITEVLLDRGADPYLNDYDPEEINRTRADETPFHYAVFRGFKALAELYLARGYPINWQNTGGQSTIWIAATRNLTSPALMQYLIDIGADVNIPDLRGNTPLLATCREGAIHSLDVIKPLVEAGADTNTPNTAGLTPLLAVMWWKGGKPVFDLVKFLLDHGARVDTQDEDGRGPLHLKEQYHADYSHSGSVALLLDRGADISRKDNRGRTPLHCALEPYILPDIATTLISRGADVNAHDNFGNTPLHLVCRSPYRGQERGRGVFLCLLEAGADPNQHNNEGDTPLHTALELEEPSMDQVLALLKHGADPNAVGSRGLTPLNFVVEQDHIDHSDGMWLIARLLDYGAAVDTRGTAGGTPLFSFLQKYELRSPAGEIVLRFIEHGADVRAKDDNGRCPLDSIRNELGHEDYRAFFYGYS</sequence>
<evidence type="ECO:0000256" key="1">
    <source>
        <dbReference type="ARBA" id="ARBA00022737"/>
    </source>
</evidence>
<evidence type="ECO:0000256" key="3">
    <source>
        <dbReference type="PROSITE-ProRule" id="PRU00023"/>
    </source>
</evidence>
<feature type="repeat" description="ANK" evidence="3">
    <location>
        <begin position="314"/>
        <end position="346"/>
    </location>
</feature>
<feature type="repeat" description="ANK" evidence="3">
    <location>
        <begin position="389"/>
        <end position="423"/>
    </location>
</feature>
<dbReference type="PROSITE" id="PS50088">
    <property type="entry name" value="ANK_REPEAT"/>
    <property type="match status" value="9"/>
</dbReference>
<feature type="repeat" description="ANK" evidence="3">
    <location>
        <begin position="153"/>
        <end position="185"/>
    </location>
</feature>
<accession>A0ABR4FM52</accession>
<organism evidence="4 5">
    <name type="scientific">Aspergillus keveii</name>
    <dbReference type="NCBI Taxonomy" id="714993"/>
    <lineage>
        <taxon>Eukaryota</taxon>
        <taxon>Fungi</taxon>
        <taxon>Dikarya</taxon>
        <taxon>Ascomycota</taxon>
        <taxon>Pezizomycotina</taxon>
        <taxon>Eurotiomycetes</taxon>
        <taxon>Eurotiomycetidae</taxon>
        <taxon>Eurotiales</taxon>
        <taxon>Aspergillaceae</taxon>
        <taxon>Aspergillus</taxon>
        <taxon>Aspergillus subgen. Nidulantes</taxon>
    </lineage>
</organism>
<protein>
    <submittedName>
        <fullName evidence="4">Ankyrin repeat-containing domain protein</fullName>
    </submittedName>
</protein>
<dbReference type="Pfam" id="PF00023">
    <property type="entry name" value="Ank"/>
    <property type="match status" value="2"/>
</dbReference>
<dbReference type="Gene3D" id="1.25.40.20">
    <property type="entry name" value="Ankyrin repeat-containing domain"/>
    <property type="match status" value="3"/>
</dbReference>
<dbReference type="PANTHER" id="PTHR24123:SF33">
    <property type="entry name" value="PROTEIN HOS4"/>
    <property type="match status" value="1"/>
</dbReference>